<reference evidence="1" key="1">
    <citation type="journal article" date="2012" name="PLoS ONE">
        <title>Gene sets for utilization of primary and secondary nutrition supplies in the distal gut of endangered iberian lynx.</title>
        <authorList>
            <person name="Alcaide M."/>
            <person name="Messina E."/>
            <person name="Richter M."/>
            <person name="Bargiela R."/>
            <person name="Peplies J."/>
            <person name="Huws S.A."/>
            <person name="Newbold C.J."/>
            <person name="Golyshin P.N."/>
            <person name="Simon M.A."/>
            <person name="Lopez G."/>
            <person name="Yakimov M.M."/>
            <person name="Ferrer M."/>
        </authorList>
    </citation>
    <scope>NUCLEOTIDE SEQUENCE</scope>
</reference>
<name>J9GLV6_9ZZZZ</name>
<proteinExistence type="predicted"/>
<evidence type="ECO:0000313" key="1">
    <source>
        <dbReference type="EMBL" id="EJX08454.1"/>
    </source>
</evidence>
<organism evidence="1">
    <name type="scientific">gut metagenome</name>
    <dbReference type="NCBI Taxonomy" id="749906"/>
    <lineage>
        <taxon>unclassified sequences</taxon>
        <taxon>metagenomes</taxon>
        <taxon>organismal metagenomes</taxon>
    </lineage>
</organism>
<gene>
    <name evidence="1" type="ORF">EVA_03440</name>
</gene>
<protein>
    <submittedName>
        <fullName evidence="1">Membrane-associated protein</fullName>
    </submittedName>
</protein>
<sequence length="98" mass="10459">MLSTKWKWSPSIYCGLISSMSLRFSSHMMISTIPARLAAKIFSLIPPTGSTLPRRVISPVMAVLARTLRCVRAETIAVTIVIPAEGPSLGVAPSGTCT</sequence>
<dbReference type="AlphaFoldDB" id="J9GLV6"/>
<dbReference type="EMBL" id="AMCI01000620">
    <property type="protein sequence ID" value="EJX08454.1"/>
    <property type="molecule type" value="Genomic_DNA"/>
</dbReference>
<accession>J9GLV6</accession>
<comment type="caution">
    <text evidence="1">The sequence shown here is derived from an EMBL/GenBank/DDBJ whole genome shotgun (WGS) entry which is preliminary data.</text>
</comment>